<keyword evidence="4" id="KW-1185">Reference proteome</keyword>
<proteinExistence type="predicted"/>
<sequence length="384" mass="41407">MSVNLSSLPLAGIKVLEIGQNIAGPYASEILSSLGADVVKIERPETGDDARGWGPPFWRGTATTFQAMNHGKRSVTADLKNPEHLARLKAYLGECDVLIQNMRPGSLEELGLGAKEVCAQHPKLIYCSLWAFGHTGPRHLSPGYEPMVQAFSGMFSVNGTQDGPSTRVGMQVLDLGTGIWAALGCLAALYRRKETGLGGTVDTSLFETALGWLQVMMAGYHATGRQPERHRSGNPNVVVFQALSTQDGEVVVAAANDRLFAKLARVVGRPDWVADERYASNASRVKHKAALLPELEAIFLTQPSQHWIEALEAVGIPCAPIQDFEQVLADPQTAAIDILHTLPEVDLKVVGLPVSFDGVRPPVKGRAPGLGEHNAELWNRETSS</sequence>
<dbReference type="EMBL" id="JBHUEJ010000016">
    <property type="protein sequence ID" value="MFD1710534.1"/>
    <property type="molecule type" value="Genomic_DNA"/>
</dbReference>
<dbReference type="Pfam" id="PF02515">
    <property type="entry name" value="CoA_transf_3"/>
    <property type="match status" value="1"/>
</dbReference>
<dbReference type="Gene3D" id="3.30.1540.10">
    <property type="entry name" value="formyl-coa transferase, domain 3"/>
    <property type="match status" value="1"/>
</dbReference>
<feature type="region of interest" description="Disordered" evidence="2">
    <location>
        <begin position="365"/>
        <end position="384"/>
    </location>
</feature>
<dbReference type="SUPFAM" id="SSF89796">
    <property type="entry name" value="CoA-transferase family III (CaiB/BaiF)"/>
    <property type="match status" value="1"/>
</dbReference>
<gene>
    <name evidence="3" type="ORF">ACFSF0_07940</name>
</gene>
<feature type="compositionally biased region" description="Basic and acidic residues" evidence="2">
    <location>
        <begin position="373"/>
        <end position="384"/>
    </location>
</feature>
<dbReference type="PANTHER" id="PTHR48207:SF3">
    <property type="entry name" value="SUCCINATE--HYDROXYMETHYLGLUTARATE COA-TRANSFERASE"/>
    <property type="match status" value="1"/>
</dbReference>
<evidence type="ECO:0000256" key="1">
    <source>
        <dbReference type="ARBA" id="ARBA00022679"/>
    </source>
</evidence>
<dbReference type="GO" id="GO:0016740">
    <property type="term" value="F:transferase activity"/>
    <property type="evidence" value="ECO:0007669"/>
    <property type="project" value="UniProtKB-KW"/>
</dbReference>
<evidence type="ECO:0000313" key="4">
    <source>
        <dbReference type="Proteomes" id="UP001597304"/>
    </source>
</evidence>
<evidence type="ECO:0000313" key="3">
    <source>
        <dbReference type="EMBL" id="MFD1710534.1"/>
    </source>
</evidence>
<comment type="caution">
    <text evidence="3">The sequence shown here is derived from an EMBL/GenBank/DDBJ whole genome shotgun (WGS) entry which is preliminary data.</text>
</comment>
<dbReference type="Proteomes" id="UP001597304">
    <property type="component" value="Unassembled WGS sequence"/>
</dbReference>
<dbReference type="InterPro" id="IPR044855">
    <property type="entry name" value="CoA-Trfase_III_dom3_sf"/>
</dbReference>
<dbReference type="InterPro" id="IPR050483">
    <property type="entry name" value="CoA-transferase_III_domain"/>
</dbReference>
<dbReference type="PANTHER" id="PTHR48207">
    <property type="entry name" value="SUCCINATE--HYDROXYMETHYLGLUTARATE COA-TRANSFERASE"/>
    <property type="match status" value="1"/>
</dbReference>
<dbReference type="InterPro" id="IPR023606">
    <property type="entry name" value="CoA-Trfase_III_dom_1_sf"/>
</dbReference>
<reference evidence="4" key="1">
    <citation type="journal article" date="2019" name="Int. J. Syst. Evol. Microbiol.">
        <title>The Global Catalogue of Microorganisms (GCM) 10K type strain sequencing project: providing services to taxonomists for standard genome sequencing and annotation.</title>
        <authorList>
            <consortium name="The Broad Institute Genomics Platform"/>
            <consortium name="The Broad Institute Genome Sequencing Center for Infectious Disease"/>
            <person name="Wu L."/>
            <person name="Ma J."/>
        </authorList>
    </citation>
    <scope>NUCLEOTIDE SEQUENCE [LARGE SCALE GENOMIC DNA]</scope>
    <source>
        <strain evidence="4">LMG 29247</strain>
    </source>
</reference>
<dbReference type="InterPro" id="IPR003673">
    <property type="entry name" value="CoA-Trfase_fam_III"/>
</dbReference>
<keyword evidence="1 3" id="KW-0808">Transferase</keyword>
<dbReference type="Gene3D" id="3.40.50.10540">
    <property type="entry name" value="Crotonobetainyl-coa:carnitine coa-transferase, domain 1"/>
    <property type="match status" value="1"/>
</dbReference>
<evidence type="ECO:0000256" key="2">
    <source>
        <dbReference type="SAM" id="MobiDB-lite"/>
    </source>
</evidence>
<dbReference type="RefSeq" id="WP_187265656.1">
    <property type="nucleotide sequence ID" value="NZ_JBHUEJ010000016.1"/>
</dbReference>
<accession>A0ABW4KR39</accession>
<protein>
    <submittedName>
        <fullName evidence="3">CaiB/BaiF CoA transferase family protein</fullName>
    </submittedName>
</protein>
<organism evidence="3 4">
    <name type="scientific">Ottowia flava</name>
    <dbReference type="NCBI Taxonomy" id="2675430"/>
    <lineage>
        <taxon>Bacteria</taxon>
        <taxon>Pseudomonadati</taxon>
        <taxon>Pseudomonadota</taxon>
        <taxon>Betaproteobacteria</taxon>
        <taxon>Burkholderiales</taxon>
        <taxon>Comamonadaceae</taxon>
        <taxon>Ottowia</taxon>
    </lineage>
</organism>
<name>A0ABW4KR39_9BURK</name>